<dbReference type="EMBL" id="BARW01026594">
    <property type="protein sequence ID" value="GAJ07183.1"/>
    <property type="molecule type" value="Genomic_DNA"/>
</dbReference>
<dbReference type="SUPFAM" id="SSF52540">
    <property type="entry name" value="P-loop containing nucleoside triphosphate hydrolases"/>
    <property type="match status" value="1"/>
</dbReference>
<dbReference type="GO" id="GO:0005886">
    <property type="term" value="C:plasma membrane"/>
    <property type="evidence" value="ECO:0007669"/>
    <property type="project" value="TreeGrafter"/>
</dbReference>
<evidence type="ECO:0000256" key="1">
    <source>
        <dbReference type="ARBA" id="ARBA00022741"/>
    </source>
</evidence>
<evidence type="ECO:0000259" key="3">
    <source>
        <dbReference type="Pfam" id="PF00437"/>
    </source>
</evidence>
<evidence type="ECO:0000313" key="4">
    <source>
        <dbReference type="EMBL" id="GAJ07183.1"/>
    </source>
</evidence>
<evidence type="ECO:0000256" key="2">
    <source>
        <dbReference type="ARBA" id="ARBA00022840"/>
    </source>
</evidence>
<feature type="non-terminal residue" evidence="4">
    <location>
        <position position="1"/>
    </location>
</feature>
<name>X1TPC9_9ZZZZ</name>
<keyword evidence="1" id="KW-0547">Nucleotide-binding</keyword>
<keyword evidence="2" id="KW-0067">ATP-binding</keyword>
<proteinExistence type="predicted"/>
<dbReference type="GO" id="GO:0016887">
    <property type="term" value="F:ATP hydrolysis activity"/>
    <property type="evidence" value="ECO:0007669"/>
    <property type="project" value="TreeGrafter"/>
</dbReference>
<comment type="caution">
    <text evidence="4">The sequence shown here is derived from an EMBL/GenBank/DDBJ whole genome shotgun (WGS) entry which is preliminary data.</text>
</comment>
<dbReference type="Gene3D" id="3.40.50.300">
    <property type="entry name" value="P-loop containing nucleotide triphosphate hydrolases"/>
    <property type="match status" value="1"/>
</dbReference>
<dbReference type="InterPro" id="IPR027417">
    <property type="entry name" value="P-loop_NTPase"/>
</dbReference>
<dbReference type="AlphaFoldDB" id="X1TPC9"/>
<sequence>LDRSSLMLDLTKLGFAEDSLKRFLKAIESPYGIVLVTGPTGSGKTTTLYSTLARLKRYSIGSSAVIM</sequence>
<reference evidence="4" key="1">
    <citation type="journal article" date="2014" name="Front. Microbiol.">
        <title>High frequency of phylogenetically diverse reductive dehalogenase-homologous genes in deep subseafloor sedimentary metagenomes.</title>
        <authorList>
            <person name="Kawai M."/>
            <person name="Futagami T."/>
            <person name="Toyoda A."/>
            <person name="Takaki Y."/>
            <person name="Nishi S."/>
            <person name="Hori S."/>
            <person name="Arai W."/>
            <person name="Tsubouchi T."/>
            <person name="Morono Y."/>
            <person name="Uchiyama I."/>
            <person name="Ito T."/>
            <person name="Fujiyama A."/>
            <person name="Inagaki F."/>
            <person name="Takami H."/>
        </authorList>
    </citation>
    <scope>NUCLEOTIDE SEQUENCE</scope>
    <source>
        <strain evidence="4">Expedition CK06-06</strain>
    </source>
</reference>
<dbReference type="Pfam" id="PF00437">
    <property type="entry name" value="T2SSE"/>
    <property type="match status" value="1"/>
</dbReference>
<dbReference type="PANTHER" id="PTHR30258">
    <property type="entry name" value="TYPE II SECRETION SYSTEM PROTEIN GSPE-RELATED"/>
    <property type="match status" value="1"/>
</dbReference>
<protein>
    <recommendedName>
        <fullName evidence="3">Bacterial type II secretion system protein E domain-containing protein</fullName>
    </recommendedName>
</protein>
<organism evidence="4">
    <name type="scientific">marine sediment metagenome</name>
    <dbReference type="NCBI Taxonomy" id="412755"/>
    <lineage>
        <taxon>unclassified sequences</taxon>
        <taxon>metagenomes</taxon>
        <taxon>ecological metagenomes</taxon>
    </lineage>
</organism>
<gene>
    <name evidence="4" type="ORF">S12H4_43347</name>
</gene>
<accession>X1TPC9</accession>
<dbReference type="InterPro" id="IPR001482">
    <property type="entry name" value="T2SS/T4SS_dom"/>
</dbReference>
<feature type="domain" description="Bacterial type II secretion system protein E" evidence="3">
    <location>
        <begin position="1"/>
        <end position="57"/>
    </location>
</feature>
<dbReference type="PANTHER" id="PTHR30258:SF1">
    <property type="entry name" value="PROTEIN TRANSPORT PROTEIN HOFB HOMOLOG"/>
    <property type="match status" value="1"/>
</dbReference>
<dbReference type="GO" id="GO:0005524">
    <property type="term" value="F:ATP binding"/>
    <property type="evidence" value="ECO:0007669"/>
    <property type="project" value="UniProtKB-KW"/>
</dbReference>